<feature type="transmembrane region" description="Helical" evidence="9">
    <location>
        <begin position="63"/>
        <end position="81"/>
    </location>
</feature>
<dbReference type="PANTHER" id="PTHR35011">
    <property type="entry name" value="2,3-DIKETO-L-GULONATE TRAP TRANSPORTER SMALL PERMEASE PROTEIN YIAM"/>
    <property type="match status" value="1"/>
</dbReference>
<dbReference type="EMBL" id="JAWXXP010000001">
    <property type="protein sequence ID" value="MDX5993979.1"/>
    <property type="molecule type" value="Genomic_DNA"/>
</dbReference>
<proteinExistence type="inferred from homology"/>
<evidence type="ECO:0000256" key="5">
    <source>
        <dbReference type="ARBA" id="ARBA00022692"/>
    </source>
</evidence>
<evidence type="ECO:0000256" key="6">
    <source>
        <dbReference type="ARBA" id="ARBA00022989"/>
    </source>
</evidence>
<keyword evidence="3" id="KW-1003">Cell membrane</keyword>
<dbReference type="RefSeq" id="WP_074678998.1">
    <property type="nucleotide sequence ID" value="NZ_CBCSET010000004.1"/>
</dbReference>
<dbReference type="PANTHER" id="PTHR35011:SF10">
    <property type="entry name" value="TRAP TRANSPORTER SMALL PERMEASE PROTEIN"/>
    <property type="match status" value="1"/>
</dbReference>
<feature type="transmembrane region" description="Helical" evidence="9">
    <location>
        <begin position="20"/>
        <end position="43"/>
    </location>
</feature>
<evidence type="ECO:0000313" key="13">
    <source>
        <dbReference type="Proteomes" id="UP000182413"/>
    </source>
</evidence>
<dbReference type="GO" id="GO:0022857">
    <property type="term" value="F:transmembrane transporter activity"/>
    <property type="evidence" value="ECO:0007669"/>
    <property type="project" value="UniProtKB-UniRule"/>
</dbReference>
<dbReference type="Proteomes" id="UP000182413">
    <property type="component" value="Unassembled WGS sequence"/>
</dbReference>
<comment type="subcellular location">
    <subcellularLocation>
        <location evidence="1 9">Cell inner membrane</location>
        <topology evidence="1 9">Multi-pass membrane protein</topology>
    </subcellularLocation>
</comment>
<feature type="transmembrane region" description="Helical" evidence="9">
    <location>
        <begin position="143"/>
        <end position="166"/>
    </location>
</feature>
<evidence type="ECO:0000259" key="10">
    <source>
        <dbReference type="Pfam" id="PF04290"/>
    </source>
</evidence>
<dbReference type="EMBL" id="FNAE01000004">
    <property type="protein sequence ID" value="SDE80094.1"/>
    <property type="molecule type" value="Genomic_DNA"/>
</dbReference>
<keyword evidence="7 9" id="KW-0472">Membrane</keyword>
<keyword evidence="14" id="KW-1185">Reference proteome</keyword>
<feature type="domain" description="Tripartite ATP-independent periplasmic transporters DctQ component" evidence="10">
    <location>
        <begin position="39"/>
        <end position="169"/>
    </location>
</feature>
<reference evidence="11 14" key="2">
    <citation type="submission" date="2023-11" db="EMBL/GenBank/DDBJ databases">
        <title>MicrobeMod: A computational toolkit for identifying prokaryotic methylation and restriction-modification with nanopore sequencing.</title>
        <authorList>
            <person name="Crits-Christoph A."/>
            <person name="Kang S.C."/>
            <person name="Lee H."/>
            <person name="Ostrov N."/>
        </authorList>
    </citation>
    <scope>NUCLEOTIDE SEQUENCE [LARGE SCALE GENOMIC DNA]</scope>
    <source>
        <strain evidence="11 14">ATCC BAA-571</strain>
    </source>
</reference>
<reference evidence="12 13" key="1">
    <citation type="submission" date="2016-10" db="EMBL/GenBank/DDBJ databases">
        <authorList>
            <person name="de Groot N.N."/>
        </authorList>
    </citation>
    <scope>NUCLEOTIDE SEQUENCE [LARGE SCALE GENOMIC DNA]</scope>
    <source>
        <strain evidence="12 13">JCM 10630</strain>
    </source>
</reference>
<evidence type="ECO:0000256" key="7">
    <source>
        <dbReference type="ARBA" id="ARBA00023136"/>
    </source>
</evidence>
<comment type="subunit">
    <text evidence="9">The complex comprises the extracytoplasmic solute receptor protein and the two transmembrane proteins.</text>
</comment>
<dbReference type="AlphaFoldDB" id="A0A1G7FW35"/>
<dbReference type="GO" id="GO:0005886">
    <property type="term" value="C:plasma membrane"/>
    <property type="evidence" value="ECO:0007669"/>
    <property type="project" value="UniProtKB-SubCell"/>
</dbReference>
<dbReference type="InterPro" id="IPR007387">
    <property type="entry name" value="TRAP_DctQ"/>
</dbReference>
<evidence type="ECO:0000313" key="14">
    <source>
        <dbReference type="Proteomes" id="UP001278050"/>
    </source>
</evidence>
<accession>A0A1G7FW35</accession>
<keyword evidence="6 9" id="KW-1133">Transmembrane helix</keyword>
<evidence type="ECO:0000256" key="2">
    <source>
        <dbReference type="ARBA" id="ARBA00022448"/>
    </source>
</evidence>
<evidence type="ECO:0000256" key="3">
    <source>
        <dbReference type="ARBA" id="ARBA00022475"/>
    </source>
</evidence>
<keyword evidence="4 9" id="KW-0997">Cell inner membrane</keyword>
<gene>
    <name evidence="12" type="ORF">SAMN05216575_10431</name>
    <name evidence="11" type="ORF">SIM71_18110</name>
</gene>
<comment type="function">
    <text evidence="9">Part of the tripartite ATP-independent periplasmic (TRAP) transport system.</text>
</comment>
<evidence type="ECO:0000256" key="1">
    <source>
        <dbReference type="ARBA" id="ARBA00004429"/>
    </source>
</evidence>
<protein>
    <recommendedName>
        <fullName evidence="9">TRAP transporter small permease protein</fullName>
    </recommendedName>
</protein>
<evidence type="ECO:0000256" key="9">
    <source>
        <dbReference type="RuleBase" id="RU369079"/>
    </source>
</evidence>
<dbReference type="Proteomes" id="UP001278050">
    <property type="component" value="Unassembled WGS sequence"/>
</dbReference>
<evidence type="ECO:0000313" key="11">
    <source>
        <dbReference type="EMBL" id="MDX5993979.1"/>
    </source>
</evidence>
<sequence>MIENPALSGRPQRTRPFGQLLDALARWLALAGGLVLVAITLLSAYSITMRSLFDAPLLGDVELVQMGCGIAVVSFLPLCQLRRSNVIVDAFTLRASATTRRYLDTLGCLLMAACAALLAWRSVIGTLDTYRNGEESIIMGIPMWWSMTPFAPSFALLAVVALYTAWLDQRGEGGQQ</sequence>
<evidence type="ECO:0000313" key="12">
    <source>
        <dbReference type="EMBL" id="SDE80094.1"/>
    </source>
</evidence>
<keyword evidence="5 9" id="KW-0812">Transmembrane</keyword>
<evidence type="ECO:0000256" key="4">
    <source>
        <dbReference type="ARBA" id="ARBA00022519"/>
    </source>
</evidence>
<evidence type="ECO:0000256" key="8">
    <source>
        <dbReference type="ARBA" id="ARBA00038436"/>
    </source>
</evidence>
<organism evidence="12 13">
    <name type="scientific">Ectopseudomonas alcaliphila</name>
    <dbReference type="NCBI Taxonomy" id="101564"/>
    <lineage>
        <taxon>Bacteria</taxon>
        <taxon>Pseudomonadati</taxon>
        <taxon>Pseudomonadota</taxon>
        <taxon>Gammaproteobacteria</taxon>
        <taxon>Pseudomonadales</taxon>
        <taxon>Pseudomonadaceae</taxon>
        <taxon>Ectopseudomonas</taxon>
    </lineage>
</organism>
<keyword evidence="2 9" id="KW-0813">Transport</keyword>
<name>A0A1G7FW35_9GAMM</name>
<dbReference type="GO" id="GO:0015740">
    <property type="term" value="P:C4-dicarboxylate transport"/>
    <property type="evidence" value="ECO:0007669"/>
    <property type="project" value="TreeGrafter"/>
</dbReference>
<feature type="transmembrane region" description="Helical" evidence="9">
    <location>
        <begin position="102"/>
        <end position="123"/>
    </location>
</feature>
<dbReference type="InterPro" id="IPR055348">
    <property type="entry name" value="DctQ"/>
</dbReference>
<dbReference type="OrthoDB" id="6900059at2"/>
<comment type="similarity">
    <text evidence="8 9">Belongs to the TRAP transporter small permease family.</text>
</comment>
<dbReference type="Pfam" id="PF04290">
    <property type="entry name" value="DctQ"/>
    <property type="match status" value="1"/>
</dbReference>